<comment type="caution">
    <text evidence="3">The sequence shown here is derived from an EMBL/GenBank/DDBJ whole genome shotgun (WGS) entry which is preliminary data.</text>
</comment>
<sequence>MLVKILAVVLFLAVSPPDCLDELDEAICVRLGFIDEIPKDEDGQAEDQPSKIEEIDEEADDSPSAAEMQGLEKSSVEDHDHGNQGNGSQDKTSTIAETVRADDDAEEYYVYEDDHGGAHEETSGKLEKHGIVAKDHDHGNQGNGSQDKTSTIAETVRADDDAEEYYVYEDDHGGAHEETSGKLEKHGIVAKDESVNGGEGVGEKRKLPQDSSKQDRDIKTVKLEHHEADATEYEEYYVYEDANNET</sequence>
<evidence type="ECO:0000313" key="4">
    <source>
        <dbReference type="Proteomes" id="UP000286415"/>
    </source>
</evidence>
<feature type="chain" id="PRO_5035844158" evidence="2">
    <location>
        <begin position="22"/>
        <end position="246"/>
    </location>
</feature>
<reference evidence="3 4" key="2">
    <citation type="journal article" date="2021" name="Genomics">
        <title>High-quality reference genome for Clonorchis sinensis.</title>
        <authorList>
            <person name="Young N.D."/>
            <person name="Stroehlein A.J."/>
            <person name="Kinkar L."/>
            <person name="Wang T."/>
            <person name="Sohn W.M."/>
            <person name="Chang B.C.H."/>
            <person name="Kaur P."/>
            <person name="Weisz D."/>
            <person name="Dudchenko O."/>
            <person name="Aiden E.L."/>
            <person name="Korhonen P.K."/>
            <person name="Gasser R.B."/>
        </authorList>
    </citation>
    <scope>NUCLEOTIDE SEQUENCE [LARGE SCALE GENOMIC DNA]</scope>
    <source>
        <strain evidence="3">Cs-k2</strain>
    </source>
</reference>
<dbReference type="OrthoDB" id="10623142at2759"/>
<accession>A0A8T1MJU6</accession>
<protein>
    <submittedName>
        <fullName evidence="3">Uncharacterized protein</fullName>
    </submittedName>
</protein>
<keyword evidence="2" id="KW-0732">Signal</keyword>
<feature type="compositionally biased region" description="Basic and acidic residues" evidence="1">
    <location>
        <begin position="38"/>
        <end position="53"/>
    </location>
</feature>
<feature type="compositionally biased region" description="Basic and acidic residues" evidence="1">
    <location>
        <begin position="201"/>
        <end position="226"/>
    </location>
</feature>
<name>A0A8T1MJU6_CLOSI</name>
<feature type="signal peptide" evidence="2">
    <location>
        <begin position="1"/>
        <end position="21"/>
    </location>
</feature>
<feature type="compositionally biased region" description="Polar residues" evidence="1">
    <location>
        <begin position="86"/>
        <end position="96"/>
    </location>
</feature>
<reference evidence="3 4" key="1">
    <citation type="journal article" date="2018" name="Biotechnol. Adv.">
        <title>Improved genomic resources and new bioinformatic workflow for the carcinogenic parasite Clonorchis sinensis: Biotechnological implications.</title>
        <authorList>
            <person name="Wang D."/>
            <person name="Korhonen P.K."/>
            <person name="Gasser R.B."/>
            <person name="Young N.D."/>
        </authorList>
    </citation>
    <scope>NUCLEOTIDE SEQUENCE [LARGE SCALE GENOMIC DNA]</scope>
    <source>
        <strain evidence="3">Cs-k2</strain>
    </source>
</reference>
<dbReference type="EMBL" id="NIRI02000042">
    <property type="protein sequence ID" value="KAG5449664.1"/>
    <property type="molecule type" value="Genomic_DNA"/>
</dbReference>
<feature type="region of interest" description="Disordered" evidence="1">
    <location>
        <begin position="38"/>
        <end position="153"/>
    </location>
</feature>
<dbReference type="AlphaFoldDB" id="A0A8T1MJU6"/>
<keyword evidence="4" id="KW-1185">Reference proteome</keyword>
<feature type="compositionally biased region" description="Basic and acidic residues" evidence="1">
    <location>
        <begin position="112"/>
        <end position="139"/>
    </location>
</feature>
<feature type="compositionally biased region" description="Polar residues" evidence="1">
    <location>
        <begin position="143"/>
        <end position="153"/>
    </location>
</feature>
<feature type="region of interest" description="Disordered" evidence="1">
    <location>
        <begin position="172"/>
        <end position="226"/>
    </location>
</feature>
<evidence type="ECO:0000256" key="2">
    <source>
        <dbReference type="SAM" id="SignalP"/>
    </source>
</evidence>
<evidence type="ECO:0000313" key="3">
    <source>
        <dbReference type="EMBL" id="KAG5449664.1"/>
    </source>
</evidence>
<evidence type="ECO:0000256" key="1">
    <source>
        <dbReference type="SAM" id="MobiDB-lite"/>
    </source>
</evidence>
<organism evidence="3 4">
    <name type="scientific">Clonorchis sinensis</name>
    <name type="common">Chinese liver fluke</name>
    <dbReference type="NCBI Taxonomy" id="79923"/>
    <lineage>
        <taxon>Eukaryota</taxon>
        <taxon>Metazoa</taxon>
        <taxon>Spiralia</taxon>
        <taxon>Lophotrochozoa</taxon>
        <taxon>Platyhelminthes</taxon>
        <taxon>Trematoda</taxon>
        <taxon>Digenea</taxon>
        <taxon>Opisthorchiida</taxon>
        <taxon>Opisthorchiata</taxon>
        <taxon>Opisthorchiidae</taxon>
        <taxon>Clonorchis</taxon>
    </lineage>
</organism>
<dbReference type="Proteomes" id="UP000286415">
    <property type="component" value="Unassembled WGS sequence"/>
</dbReference>
<feature type="compositionally biased region" description="Basic and acidic residues" evidence="1">
    <location>
        <begin position="172"/>
        <end position="194"/>
    </location>
</feature>
<proteinExistence type="predicted"/>
<gene>
    <name evidence="3" type="ORF">CSKR_110924</name>
</gene>